<gene>
    <name evidence="1" type="ORF">N3K66_006448</name>
</gene>
<dbReference type="Proteomes" id="UP001163324">
    <property type="component" value="Chromosome 6"/>
</dbReference>
<sequence>METIVGIWKYLSNLEWTEKVQTDCVFCDHNQLRLIYKDEEIMAFENRRLSGRFHWLVVPVKHIRDIESLTVADLPLLRHCQEFKRRLLAERCPSVPASSVHSGFHRGRRPMFPFGRTGGGTGTGGVHWPDIVSVHHVHLHVIVEPRPLLWLFKYPAWLPFMWKSDDSVLRRWEAEAKRQK</sequence>
<accession>A0ACC0UVY8</accession>
<evidence type="ECO:0000313" key="1">
    <source>
        <dbReference type="EMBL" id="KAI9898088.1"/>
    </source>
</evidence>
<dbReference type="EMBL" id="CM047945">
    <property type="protein sequence ID" value="KAI9898088.1"/>
    <property type="molecule type" value="Genomic_DNA"/>
</dbReference>
<organism evidence="1 2">
    <name type="scientific">Trichothecium roseum</name>
    <dbReference type="NCBI Taxonomy" id="47278"/>
    <lineage>
        <taxon>Eukaryota</taxon>
        <taxon>Fungi</taxon>
        <taxon>Dikarya</taxon>
        <taxon>Ascomycota</taxon>
        <taxon>Pezizomycotina</taxon>
        <taxon>Sordariomycetes</taxon>
        <taxon>Hypocreomycetidae</taxon>
        <taxon>Hypocreales</taxon>
        <taxon>Hypocreales incertae sedis</taxon>
        <taxon>Trichothecium</taxon>
    </lineage>
</organism>
<keyword evidence="2" id="KW-1185">Reference proteome</keyword>
<comment type="caution">
    <text evidence="1">The sequence shown here is derived from an EMBL/GenBank/DDBJ whole genome shotgun (WGS) entry which is preliminary data.</text>
</comment>
<name>A0ACC0UVY8_9HYPO</name>
<evidence type="ECO:0000313" key="2">
    <source>
        <dbReference type="Proteomes" id="UP001163324"/>
    </source>
</evidence>
<protein>
    <submittedName>
        <fullName evidence="1">Uncharacterized protein</fullName>
    </submittedName>
</protein>
<proteinExistence type="predicted"/>
<reference evidence="1" key="1">
    <citation type="submission" date="2022-10" db="EMBL/GenBank/DDBJ databases">
        <title>Complete Genome of Trichothecium roseum strain YXFP-22015, a Plant Pathogen Isolated from Citrus.</title>
        <authorList>
            <person name="Wang Y."/>
            <person name="Zhu L."/>
        </authorList>
    </citation>
    <scope>NUCLEOTIDE SEQUENCE</scope>
    <source>
        <strain evidence="1">YXFP-22015</strain>
    </source>
</reference>